<proteinExistence type="predicted"/>
<keyword evidence="1" id="KW-0614">Plasmid</keyword>
<keyword evidence="2" id="KW-1185">Reference proteome</keyword>
<protein>
    <submittedName>
        <fullName evidence="1">Uncharacterized protein</fullName>
    </submittedName>
</protein>
<geneLocation type="plasmid" evidence="2">
    <name>phim2</name>
</geneLocation>
<reference evidence="1 2" key="1">
    <citation type="submission" date="2019-02" db="EMBL/GenBank/DDBJ databases">
        <authorList>
            <person name="Khodamoradi S."/>
            <person name="Hahnke R.L."/>
            <person name="Kaempfer P."/>
            <person name="Schumann P."/>
            <person name="Rohde M."/>
            <person name="Steinert M."/>
            <person name="Luzhetskyy A."/>
            <person name="Wink J."/>
            <person name="Ruckert C."/>
        </authorList>
    </citation>
    <scope>NUCLEOTIDE SEQUENCE [LARGE SCALE GENOMIC DNA]</scope>
    <source>
        <strain evidence="1 2">M2</strain>
        <plasmid evidence="2">phim2</plasmid>
    </source>
</reference>
<dbReference type="EMBL" id="CP036456">
    <property type="protein sequence ID" value="QBI56839.1"/>
    <property type="molecule type" value="Genomic_DNA"/>
</dbReference>
<sequence length="76" mass="8427">MRSHLRLRQAATLLREHQLRPAPAELADLLDRIQATGCAPSVYDAAHRLVTAMTTVPADEELDPRLTEIGHEETDA</sequence>
<dbReference type="GeneID" id="39493826"/>
<evidence type="ECO:0000313" key="1">
    <source>
        <dbReference type="EMBL" id="QBI56839.1"/>
    </source>
</evidence>
<organism evidence="1 2">
    <name type="scientific">Streptomonospora litoralis</name>
    <dbReference type="NCBI Taxonomy" id="2498135"/>
    <lineage>
        <taxon>Bacteria</taxon>
        <taxon>Bacillati</taxon>
        <taxon>Actinomycetota</taxon>
        <taxon>Actinomycetes</taxon>
        <taxon>Streptosporangiales</taxon>
        <taxon>Nocardiopsidaceae</taxon>
        <taxon>Streptomonospora</taxon>
    </lineage>
</organism>
<dbReference type="Proteomes" id="UP000292235">
    <property type="component" value="Plasmid phiM2"/>
</dbReference>
<dbReference type="RefSeq" id="WP_131103001.1">
    <property type="nucleotide sequence ID" value="NZ_CP036456.1"/>
</dbReference>
<dbReference type="AlphaFoldDB" id="A0A4P6QB13"/>
<dbReference type="KEGG" id="strr:EKD16_25495"/>
<name>A0A4P6QB13_9ACTN</name>
<evidence type="ECO:0000313" key="2">
    <source>
        <dbReference type="Proteomes" id="UP000292235"/>
    </source>
</evidence>
<accession>A0A4P6QB13</accession>
<gene>
    <name evidence="1" type="ORF">EKD16_25495</name>
</gene>